<protein>
    <submittedName>
        <fullName evidence="1">AlNc14C57G4321 protein</fullName>
    </submittedName>
</protein>
<sequence>MRGQSASIVSAATRSTSLLRVASSPEEHVHSAQQLDFFLHGLAVDVVYTLQQGVKAFDDAAILEIMIFNLN</sequence>
<evidence type="ECO:0000313" key="1">
    <source>
        <dbReference type="EMBL" id="CCA18856.1"/>
    </source>
</evidence>
<reference evidence="1" key="2">
    <citation type="submission" date="2011-02" db="EMBL/GenBank/DDBJ databases">
        <authorList>
            <person name="MacLean D."/>
        </authorList>
    </citation>
    <scope>NUCLEOTIDE SEQUENCE</scope>
</reference>
<gene>
    <name evidence="1" type="primary">AlNc14C57G4321</name>
    <name evidence="1" type="ORF">ALNC14_049990</name>
</gene>
<proteinExistence type="predicted"/>
<dbReference type="HOGENOM" id="CLU_2745327_0_0_1"/>
<dbReference type="AlphaFoldDB" id="F0WCE1"/>
<accession>F0WCE1</accession>
<dbReference type="EMBL" id="FR824102">
    <property type="protein sequence ID" value="CCA18856.1"/>
    <property type="molecule type" value="Genomic_DNA"/>
</dbReference>
<organism evidence="1">
    <name type="scientific">Albugo laibachii Nc14</name>
    <dbReference type="NCBI Taxonomy" id="890382"/>
    <lineage>
        <taxon>Eukaryota</taxon>
        <taxon>Sar</taxon>
        <taxon>Stramenopiles</taxon>
        <taxon>Oomycota</taxon>
        <taxon>Peronosporomycetes</taxon>
        <taxon>Albuginales</taxon>
        <taxon>Albuginaceae</taxon>
        <taxon>Albugo</taxon>
    </lineage>
</organism>
<reference evidence="1" key="1">
    <citation type="journal article" date="2011" name="PLoS Biol.">
        <title>Gene gain and loss during evolution of obligate parasitism in the white rust pathogen of Arabidopsis thaliana.</title>
        <authorList>
            <person name="Kemen E."/>
            <person name="Gardiner A."/>
            <person name="Schultz-Larsen T."/>
            <person name="Kemen A.C."/>
            <person name="Balmuth A.L."/>
            <person name="Robert-Seilaniantz A."/>
            <person name="Bailey K."/>
            <person name="Holub E."/>
            <person name="Studholme D.J."/>
            <person name="Maclean D."/>
            <person name="Jones J.D."/>
        </authorList>
    </citation>
    <scope>NUCLEOTIDE SEQUENCE</scope>
</reference>
<name>F0WCE1_9STRA</name>